<dbReference type="GO" id="GO:0045944">
    <property type="term" value="P:positive regulation of transcription by RNA polymerase II"/>
    <property type="evidence" value="ECO:0007669"/>
    <property type="project" value="TreeGrafter"/>
</dbReference>
<dbReference type="PANTHER" id="PTHR19290">
    <property type="entry name" value="BASIC HELIX-LOOP-HELIX PROTEIN NEUROGENIN-RELATED"/>
    <property type="match status" value="1"/>
</dbReference>
<name>A0A401S2M4_CHIPU</name>
<dbReference type="OrthoDB" id="6241467at2759"/>
<evidence type="ECO:0000259" key="2">
    <source>
        <dbReference type="PROSITE" id="PS50888"/>
    </source>
</evidence>
<feature type="region of interest" description="Disordered" evidence="1">
    <location>
        <begin position="1"/>
        <end position="63"/>
    </location>
</feature>
<dbReference type="Pfam" id="PF00010">
    <property type="entry name" value="HLH"/>
    <property type="match status" value="1"/>
</dbReference>
<sequence length="231" mass="25775">MQRSARRRAPGVQHSPVGQAPPLAQGHPAEPLGNSRREPALCPEEEGESTARRRARPVRSKARRIAANVRERKRILDYNQAFNALRLSLRHDLNGKRLSKIATLRRAIHKISSLSLFLRSAPLHRWPCEHSECRRLPAETPSPGAEPPASRPPETPGSPLYFQQPPGDLPREQGTVPSPECYSSAGGSQFGVRTAFHQSHLETFVNSPPAPLPWQFNYFPGTSYQQTLPMH</sequence>
<dbReference type="SUPFAM" id="SSF47459">
    <property type="entry name" value="HLH, helix-loop-helix DNA-binding domain"/>
    <property type="match status" value="1"/>
</dbReference>
<feature type="compositionally biased region" description="Basic residues" evidence="1">
    <location>
        <begin position="52"/>
        <end position="63"/>
    </location>
</feature>
<dbReference type="CDD" id="cd18912">
    <property type="entry name" value="bHLH_TS_bHLHa9"/>
    <property type="match status" value="1"/>
</dbReference>
<feature type="region of interest" description="Disordered" evidence="1">
    <location>
        <begin position="137"/>
        <end position="178"/>
    </location>
</feature>
<proteinExistence type="predicted"/>
<dbReference type="InterPro" id="IPR036638">
    <property type="entry name" value="HLH_DNA-bd_sf"/>
</dbReference>
<dbReference type="Gene3D" id="4.10.280.10">
    <property type="entry name" value="Helix-loop-helix DNA-binding domain"/>
    <property type="match status" value="1"/>
</dbReference>
<protein>
    <recommendedName>
        <fullName evidence="2">BHLH domain-containing protein</fullName>
    </recommendedName>
</protein>
<feature type="domain" description="BHLH" evidence="2">
    <location>
        <begin position="62"/>
        <end position="114"/>
    </location>
</feature>
<evidence type="ECO:0000313" key="3">
    <source>
        <dbReference type="EMBL" id="GCC24634.1"/>
    </source>
</evidence>
<keyword evidence="4" id="KW-1185">Reference proteome</keyword>
<dbReference type="GO" id="GO:0046983">
    <property type="term" value="F:protein dimerization activity"/>
    <property type="evidence" value="ECO:0007669"/>
    <property type="project" value="InterPro"/>
</dbReference>
<dbReference type="GO" id="GO:0070888">
    <property type="term" value="F:E-box binding"/>
    <property type="evidence" value="ECO:0007669"/>
    <property type="project" value="TreeGrafter"/>
</dbReference>
<organism evidence="3 4">
    <name type="scientific">Chiloscyllium punctatum</name>
    <name type="common">Brownbanded bambooshark</name>
    <name type="synonym">Hemiscyllium punctatum</name>
    <dbReference type="NCBI Taxonomy" id="137246"/>
    <lineage>
        <taxon>Eukaryota</taxon>
        <taxon>Metazoa</taxon>
        <taxon>Chordata</taxon>
        <taxon>Craniata</taxon>
        <taxon>Vertebrata</taxon>
        <taxon>Chondrichthyes</taxon>
        <taxon>Elasmobranchii</taxon>
        <taxon>Galeomorphii</taxon>
        <taxon>Galeoidea</taxon>
        <taxon>Orectolobiformes</taxon>
        <taxon>Hemiscylliidae</taxon>
        <taxon>Chiloscyllium</taxon>
    </lineage>
</organism>
<dbReference type="Proteomes" id="UP000287033">
    <property type="component" value="Unassembled WGS sequence"/>
</dbReference>
<dbReference type="InterPro" id="IPR011598">
    <property type="entry name" value="bHLH_dom"/>
</dbReference>
<dbReference type="GO" id="GO:0003700">
    <property type="term" value="F:DNA-binding transcription factor activity"/>
    <property type="evidence" value="ECO:0007669"/>
    <property type="project" value="TreeGrafter"/>
</dbReference>
<evidence type="ECO:0000313" key="4">
    <source>
        <dbReference type="Proteomes" id="UP000287033"/>
    </source>
</evidence>
<dbReference type="GO" id="GO:0005634">
    <property type="term" value="C:nucleus"/>
    <property type="evidence" value="ECO:0007669"/>
    <property type="project" value="TreeGrafter"/>
</dbReference>
<dbReference type="SMART" id="SM00353">
    <property type="entry name" value="HLH"/>
    <property type="match status" value="1"/>
</dbReference>
<dbReference type="AlphaFoldDB" id="A0A401S2M4"/>
<dbReference type="OMA" id="EMPGILY"/>
<dbReference type="InterPro" id="IPR050359">
    <property type="entry name" value="bHLH_transcription_factors"/>
</dbReference>
<reference evidence="3 4" key="1">
    <citation type="journal article" date="2018" name="Nat. Ecol. Evol.">
        <title>Shark genomes provide insights into elasmobranch evolution and the origin of vertebrates.</title>
        <authorList>
            <person name="Hara Y"/>
            <person name="Yamaguchi K"/>
            <person name="Onimaru K"/>
            <person name="Kadota M"/>
            <person name="Koyanagi M"/>
            <person name="Keeley SD"/>
            <person name="Tatsumi K"/>
            <person name="Tanaka K"/>
            <person name="Motone F"/>
            <person name="Kageyama Y"/>
            <person name="Nozu R"/>
            <person name="Adachi N"/>
            <person name="Nishimura O"/>
            <person name="Nakagawa R"/>
            <person name="Tanegashima C"/>
            <person name="Kiyatake I"/>
            <person name="Matsumoto R"/>
            <person name="Murakumo K"/>
            <person name="Nishida K"/>
            <person name="Terakita A"/>
            <person name="Kuratani S"/>
            <person name="Sato K"/>
            <person name="Hyodo S Kuraku.S."/>
        </authorList>
    </citation>
    <scope>NUCLEOTIDE SEQUENCE [LARGE SCALE GENOMIC DNA]</scope>
</reference>
<comment type="caution">
    <text evidence="3">The sequence shown here is derived from an EMBL/GenBank/DDBJ whole genome shotgun (WGS) entry which is preliminary data.</text>
</comment>
<dbReference type="PROSITE" id="PS50888">
    <property type="entry name" value="BHLH"/>
    <property type="match status" value="1"/>
</dbReference>
<dbReference type="EMBL" id="BEZZ01000062">
    <property type="protein sequence ID" value="GCC24634.1"/>
    <property type="molecule type" value="Genomic_DNA"/>
</dbReference>
<accession>A0A401S2M4</accession>
<dbReference type="STRING" id="137246.A0A401S2M4"/>
<dbReference type="GO" id="GO:0007423">
    <property type="term" value="P:sensory organ development"/>
    <property type="evidence" value="ECO:0007669"/>
    <property type="project" value="TreeGrafter"/>
</dbReference>
<dbReference type="GO" id="GO:0061564">
    <property type="term" value="P:axon development"/>
    <property type="evidence" value="ECO:0007669"/>
    <property type="project" value="TreeGrafter"/>
</dbReference>
<evidence type="ECO:0000256" key="1">
    <source>
        <dbReference type="SAM" id="MobiDB-lite"/>
    </source>
</evidence>
<gene>
    <name evidence="3" type="ORF">chiPu_0003036</name>
</gene>
<feature type="compositionally biased region" description="Pro residues" evidence="1">
    <location>
        <begin position="144"/>
        <end position="156"/>
    </location>
</feature>